<dbReference type="EMBL" id="CALBWS010000004">
    <property type="protein sequence ID" value="CAH2713890.1"/>
    <property type="molecule type" value="Genomic_DNA"/>
</dbReference>
<evidence type="ECO:0000259" key="2">
    <source>
        <dbReference type="PROSITE" id="PS50966"/>
    </source>
</evidence>
<feature type="domain" description="SWIM-type" evidence="2">
    <location>
        <begin position="80"/>
        <end position="113"/>
    </location>
</feature>
<name>A0ABN8KMV2_9BACI</name>
<sequence>MGRPPRLLFFKKGVVDLELTPANQLIESLAAELGELLHPNTVEDAKLVQKGLMLYRQGMVTQLHIGDDSVTATVQDVTPAKVRLDLNFLSVSECSCPTDDLCRHQLAVFFSAYARSGVGSVGDWVTEWREPIREQKAVAGWGMQAAKDLIKANGVLMPEYSRWVHSFEVSFDTLLASKKYTSPYVIPELFAIYERRIHASAPVKQEWRLLYELVGIVVSFRKLAVLSEQLGHNEDVVKRAYLHLFQNMMDDAEELVGKIGVQTTPFAFDEFIEKLKDDAFELLTAANGVEYERIYLYRLLWVHFFKKKPWREEELEKIRLRGKELQDWENPVPLAVARIHLNILQQNDELALKIMAQITDDLFTAYMVFWIDYLSQLKAWKRVGPLIELFLQKVKGYLEHLGGYHSCAAFTRNALRAVTPYCVENDRVDLFERALLVMLPYSFADYEYLLFERGQYDRWGELQALVGFDYYDLPKDRVKVIEKERPEVLLAMLHQTAQREIDQKNRASYRMAVRHLKKLRTIYKKLKRVDDWQYFMETLLERTRRLRAFHEECKRSKLIET</sequence>
<proteinExistence type="predicted"/>
<keyword evidence="4" id="KW-1185">Reference proteome</keyword>
<dbReference type="PROSITE" id="PS50966">
    <property type="entry name" value="ZF_SWIM"/>
    <property type="match status" value="1"/>
</dbReference>
<dbReference type="InterPro" id="IPR007527">
    <property type="entry name" value="Znf_SWIM"/>
</dbReference>
<comment type="caution">
    <text evidence="3">The sequence shown here is derived from an EMBL/GenBank/DDBJ whole genome shotgun (WGS) entry which is preliminary data.</text>
</comment>
<evidence type="ECO:0000313" key="3">
    <source>
        <dbReference type="EMBL" id="CAH2713890.1"/>
    </source>
</evidence>
<dbReference type="Pfam" id="PF04434">
    <property type="entry name" value="SWIM"/>
    <property type="match status" value="1"/>
</dbReference>
<organism evidence="3 4">
    <name type="scientific">Neobacillus rhizosphaerae</name>
    <dbReference type="NCBI Taxonomy" id="2880965"/>
    <lineage>
        <taxon>Bacteria</taxon>
        <taxon>Bacillati</taxon>
        <taxon>Bacillota</taxon>
        <taxon>Bacilli</taxon>
        <taxon>Bacillales</taxon>
        <taxon>Bacillaceae</taxon>
        <taxon>Neobacillus</taxon>
    </lineage>
</organism>
<keyword evidence="1" id="KW-0863">Zinc-finger</keyword>
<evidence type="ECO:0000313" key="4">
    <source>
        <dbReference type="Proteomes" id="UP000838308"/>
    </source>
</evidence>
<protein>
    <recommendedName>
        <fullName evidence="2">SWIM-type domain-containing protein</fullName>
    </recommendedName>
</protein>
<keyword evidence="1" id="KW-0479">Metal-binding</keyword>
<dbReference type="Proteomes" id="UP000838308">
    <property type="component" value="Unassembled WGS sequence"/>
</dbReference>
<gene>
    <name evidence="3" type="ORF">BACCIP111895_01044</name>
</gene>
<accession>A0ABN8KMV2</accession>
<evidence type="ECO:0000256" key="1">
    <source>
        <dbReference type="PROSITE-ProRule" id="PRU00325"/>
    </source>
</evidence>
<reference evidence="3" key="1">
    <citation type="submission" date="2022-04" db="EMBL/GenBank/DDBJ databases">
        <authorList>
            <person name="Criscuolo A."/>
        </authorList>
    </citation>
    <scope>NUCLEOTIDE SEQUENCE</scope>
    <source>
        <strain evidence="3">CIP111895</strain>
    </source>
</reference>
<keyword evidence="1" id="KW-0862">Zinc</keyword>